<gene>
    <name evidence="1" type="ORF">SDRG_08938</name>
</gene>
<dbReference type="VEuPathDB" id="FungiDB:SDRG_08938"/>
<dbReference type="InParanoid" id="T0RM03"/>
<dbReference type="AlphaFoldDB" id="T0RM03"/>
<evidence type="ECO:0000313" key="1">
    <source>
        <dbReference type="EMBL" id="EQC33423.1"/>
    </source>
</evidence>
<dbReference type="OMA" id="SWHEIEY"/>
<dbReference type="EMBL" id="JH767159">
    <property type="protein sequence ID" value="EQC33423.1"/>
    <property type="molecule type" value="Genomic_DNA"/>
</dbReference>
<name>T0RM03_SAPDV</name>
<dbReference type="OrthoDB" id="78957at2759"/>
<organism evidence="1 2">
    <name type="scientific">Saprolegnia diclina (strain VS20)</name>
    <dbReference type="NCBI Taxonomy" id="1156394"/>
    <lineage>
        <taxon>Eukaryota</taxon>
        <taxon>Sar</taxon>
        <taxon>Stramenopiles</taxon>
        <taxon>Oomycota</taxon>
        <taxon>Saprolegniomycetes</taxon>
        <taxon>Saprolegniales</taxon>
        <taxon>Saprolegniaceae</taxon>
        <taxon>Saprolegnia</taxon>
    </lineage>
</organism>
<dbReference type="Proteomes" id="UP000030762">
    <property type="component" value="Unassembled WGS sequence"/>
</dbReference>
<dbReference type="GeneID" id="19949665"/>
<proteinExistence type="predicted"/>
<evidence type="ECO:0000313" key="2">
    <source>
        <dbReference type="Proteomes" id="UP000030762"/>
    </source>
</evidence>
<protein>
    <submittedName>
        <fullName evidence="1">Uncharacterized protein</fullName>
    </submittedName>
</protein>
<dbReference type="RefSeq" id="XP_008613063.1">
    <property type="nucleotide sequence ID" value="XM_008614841.1"/>
</dbReference>
<keyword evidence="2" id="KW-1185">Reference proteome</keyword>
<sequence>MTLWSRATPMSSASSSPSPLCVAASFEDRCKYAFKRCPNARSAKRNGQLHSYCEFHRRRANSTQKTYATKKKEAMDLLDQSASPAVLVRRRHSDSLDDDESKYAPLPFTPEVYEHTATLSWHEIEYVLRALFAS</sequence>
<accession>T0RM03</accession>
<reference evidence="1 2" key="1">
    <citation type="submission" date="2012-04" db="EMBL/GenBank/DDBJ databases">
        <title>The Genome Sequence of Saprolegnia declina VS20.</title>
        <authorList>
            <consortium name="The Broad Institute Genome Sequencing Platform"/>
            <person name="Russ C."/>
            <person name="Nusbaum C."/>
            <person name="Tyler B."/>
            <person name="van West P."/>
            <person name="Dieguez-Uribeondo J."/>
            <person name="de Bruijn I."/>
            <person name="Tripathy S."/>
            <person name="Jiang R."/>
            <person name="Young S.K."/>
            <person name="Zeng Q."/>
            <person name="Gargeya S."/>
            <person name="Fitzgerald M."/>
            <person name="Haas B."/>
            <person name="Abouelleil A."/>
            <person name="Alvarado L."/>
            <person name="Arachchi H.M."/>
            <person name="Berlin A."/>
            <person name="Chapman S.B."/>
            <person name="Goldberg J."/>
            <person name="Griggs A."/>
            <person name="Gujja S."/>
            <person name="Hansen M."/>
            <person name="Howarth C."/>
            <person name="Imamovic A."/>
            <person name="Larimer J."/>
            <person name="McCowen C."/>
            <person name="Montmayeur A."/>
            <person name="Murphy C."/>
            <person name="Neiman D."/>
            <person name="Pearson M."/>
            <person name="Priest M."/>
            <person name="Roberts A."/>
            <person name="Saif S."/>
            <person name="Shea T."/>
            <person name="Sisk P."/>
            <person name="Sykes S."/>
            <person name="Wortman J."/>
            <person name="Nusbaum C."/>
            <person name="Birren B."/>
        </authorList>
    </citation>
    <scope>NUCLEOTIDE SEQUENCE [LARGE SCALE GENOMIC DNA]</scope>
    <source>
        <strain evidence="1 2">VS20</strain>
    </source>
</reference>